<sequence>MRAAVVAVLVGGGVVSVPGAAVAATTCSRSWHFITHGETGLNVRPDPLMYQGNTTLYADGVPGDDTWNQQFMFCRDPGWGTDHYAIYSNLTGRYWSYGTNGVLYAGAEGIHGTQQLFQVWKYDSTWWVIRAVGFPFYARYAHPNPTRGWSNQMEAVAGPLNGTMLFRITPSDLMS</sequence>
<evidence type="ECO:0008006" key="4">
    <source>
        <dbReference type="Google" id="ProtNLM"/>
    </source>
</evidence>
<organism evidence="2 3">
    <name type="scientific">Paractinoplanes rishiriensis</name>
    <dbReference type="NCBI Taxonomy" id="1050105"/>
    <lineage>
        <taxon>Bacteria</taxon>
        <taxon>Bacillati</taxon>
        <taxon>Actinomycetota</taxon>
        <taxon>Actinomycetes</taxon>
        <taxon>Micromonosporales</taxon>
        <taxon>Micromonosporaceae</taxon>
        <taxon>Paractinoplanes</taxon>
    </lineage>
</organism>
<dbReference type="SUPFAM" id="SSF50405">
    <property type="entry name" value="Actin-crosslinking proteins"/>
    <property type="match status" value="1"/>
</dbReference>
<keyword evidence="3" id="KW-1185">Reference proteome</keyword>
<accession>A0A919K5R1</accession>
<protein>
    <recommendedName>
        <fullName evidence="4">Ricin B lectin domain-containing protein</fullName>
    </recommendedName>
</protein>
<feature type="signal peptide" evidence="1">
    <location>
        <begin position="1"/>
        <end position="23"/>
    </location>
</feature>
<keyword evidence="1" id="KW-0732">Signal</keyword>
<comment type="caution">
    <text evidence="2">The sequence shown here is derived from an EMBL/GenBank/DDBJ whole genome shotgun (WGS) entry which is preliminary data.</text>
</comment>
<name>A0A919K5R1_9ACTN</name>
<evidence type="ECO:0000313" key="3">
    <source>
        <dbReference type="Proteomes" id="UP000636960"/>
    </source>
</evidence>
<dbReference type="AlphaFoldDB" id="A0A919K5R1"/>
<gene>
    <name evidence="2" type="ORF">Ari01nite_45860</name>
</gene>
<dbReference type="InterPro" id="IPR008999">
    <property type="entry name" value="Actin-crosslinking"/>
</dbReference>
<dbReference type="EMBL" id="BOMV01000055">
    <property type="protein sequence ID" value="GIE97121.1"/>
    <property type="molecule type" value="Genomic_DNA"/>
</dbReference>
<feature type="chain" id="PRO_5037725413" description="Ricin B lectin domain-containing protein" evidence="1">
    <location>
        <begin position="24"/>
        <end position="175"/>
    </location>
</feature>
<evidence type="ECO:0000256" key="1">
    <source>
        <dbReference type="SAM" id="SignalP"/>
    </source>
</evidence>
<reference evidence="2" key="1">
    <citation type="submission" date="2021-01" db="EMBL/GenBank/DDBJ databases">
        <title>Whole genome shotgun sequence of Actinoplanes rishiriensis NBRC 108556.</title>
        <authorList>
            <person name="Komaki H."/>
            <person name="Tamura T."/>
        </authorList>
    </citation>
    <scope>NUCLEOTIDE SEQUENCE</scope>
    <source>
        <strain evidence="2">NBRC 108556</strain>
    </source>
</reference>
<proteinExistence type="predicted"/>
<dbReference type="Proteomes" id="UP000636960">
    <property type="component" value="Unassembled WGS sequence"/>
</dbReference>
<evidence type="ECO:0000313" key="2">
    <source>
        <dbReference type="EMBL" id="GIE97121.1"/>
    </source>
</evidence>